<sequence length="91" mass="10862">MKFEDVQDSRVKNSISLFEFIAKVHPFAYFTRQAIKIGLTTKDEMLKEAFELKLESSLKENPRVIDQVRDVQLQIRVEQAELEDSWFWLNR</sequence>
<evidence type="ECO:0000313" key="1">
    <source>
        <dbReference type="EMBL" id="SDQ41929.1"/>
    </source>
</evidence>
<gene>
    <name evidence="1" type="ORF">SAMN04487752_2211</name>
</gene>
<name>A0A1H1AQI8_9LACT</name>
<organism evidence="1 2">
    <name type="scientific">Carnobacterium viridans</name>
    <dbReference type="NCBI Taxonomy" id="174587"/>
    <lineage>
        <taxon>Bacteria</taxon>
        <taxon>Bacillati</taxon>
        <taxon>Bacillota</taxon>
        <taxon>Bacilli</taxon>
        <taxon>Lactobacillales</taxon>
        <taxon>Carnobacteriaceae</taxon>
        <taxon>Carnobacterium</taxon>
    </lineage>
</organism>
<reference evidence="2" key="1">
    <citation type="submission" date="2016-10" db="EMBL/GenBank/DDBJ databases">
        <authorList>
            <person name="Varghese N."/>
            <person name="Submissions S."/>
        </authorList>
    </citation>
    <scope>NUCLEOTIDE SEQUENCE [LARGE SCALE GENOMIC DNA]</scope>
    <source>
        <strain evidence="2">MPL-11</strain>
    </source>
</reference>
<dbReference type="AlphaFoldDB" id="A0A1H1AQI8"/>
<dbReference type="Proteomes" id="UP000199481">
    <property type="component" value="Unassembled WGS sequence"/>
</dbReference>
<dbReference type="EMBL" id="FNJW01000008">
    <property type="protein sequence ID" value="SDQ41929.1"/>
    <property type="molecule type" value="Genomic_DNA"/>
</dbReference>
<protein>
    <submittedName>
        <fullName evidence="1">Uncharacterized protein</fullName>
    </submittedName>
</protein>
<dbReference type="RefSeq" id="WP_089977879.1">
    <property type="nucleotide sequence ID" value="NZ_CP084916.1"/>
</dbReference>
<proteinExistence type="predicted"/>
<keyword evidence="2" id="KW-1185">Reference proteome</keyword>
<accession>A0A1H1AQI8</accession>
<evidence type="ECO:0000313" key="2">
    <source>
        <dbReference type="Proteomes" id="UP000199481"/>
    </source>
</evidence>